<dbReference type="EMBL" id="CP017599">
    <property type="protein sequence ID" value="AOX01019.1"/>
    <property type="molecule type" value="Genomic_DNA"/>
</dbReference>
<dbReference type="STRING" id="1458985.BJP34_17620"/>
<keyword evidence="1" id="KW-1133">Transmembrane helix</keyword>
<dbReference type="RefSeq" id="WP_070393470.1">
    <property type="nucleotide sequence ID" value="NZ_CP017599.1"/>
</dbReference>
<evidence type="ECO:0000256" key="1">
    <source>
        <dbReference type="SAM" id="Phobius"/>
    </source>
</evidence>
<feature type="transmembrane region" description="Helical" evidence="1">
    <location>
        <begin position="90"/>
        <end position="108"/>
    </location>
</feature>
<feature type="transmembrane region" description="Helical" evidence="1">
    <location>
        <begin position="44"/>
        <end position="61"/>
    </location>
</feature>
<dbReference type="NCBIfam" id="NF045624">
    <property type="entry name" value="filament_FraC"/>
    <property type="match status" value="1"/>
</dbReference>
<dbReference type="OrthoDB" id="454780at2"/>
<evidence type="ECO:0008006" key="4">
    <source>
        <dbReference type="Google" id="ProtNLM"/>
    </source>
</evidence>
<evidence type="ECO:0000313" key="2">
    <source>
        <dbReference type="EMBL" id="AOX01019.1"/>
    </source>
</evidence>
<dbReference type="AlphaFoldDB" id="A0A1D8TTP8"/>
<dbReference type="Proteomes" id="UP000177870">
    <property type="component" value="Chromosome"/>
</dbReference>
<name>A0A1D8TTP8_9CYAN</name>
<dbReference type="Pfam" id="PF24301">
    <property type="entry name" value="FraC"/>
    <property type="match status" value="1"/>
</dbReference>
<proteinExistence type="predicted"/>
<reference evidence="3" key="1">
    <citation type="submission" date="2016-10" db="EMBL/GenBank/DDBJ databases">
        <title>Comparative genomics uncovers the prolific and rare metabolic potential of the cyanobacterial genus Moorea.</title>
        <authorList>
            <person name="Leao T."/>
            <person name="Castelao G."/>
            <person name="Korobeynikov A."/>
            <person name="Monroe E.A."/>
            <person name="Podell S."/>
            <person name="Glukhov E."/>
            <person name="Allen E."/>
            <person name="Gerwick W.H."/>
            <person name="Gerwick L."/>
        </authorList>
    </citation>
    <scope>NUCLEOTIDE SEQUENCE [LARGE SCALE GENOMIC DNA]</scope>
    <source>
        <strain evidence="3">PAL-8-15-08-1</strain>
    </source>
</reference>
<sequence length="186" mass="20758">MAPVWPLQTVVFQILFLLVVIAVEGVVLQRGLKLNRKTSMQQAASINLLSTIVGWWCFFALHDQLPAAFQGQMISYIFFDHFSEDKPDNFYALIAISVIAIFFISFIIKLAGLRLLKIFLELAEDQATASKSASDEEKSLSFRRSGQRGSGGENRAMVVLIANSCSYSAILLLLFLRFLYVNPISG</sequence>
<feature type="transmembrane region" description="Helical" evidence="1">
    <location>
        <begin position="157"/>
        <end position="180"/>
    </location>
</feature>
<gene>
    <name evidence="2" type="ORF">BJP34_17620</name>
</gene>
<keyword evidence="1" id="KW-0472">Membrane</keyword>
<organism evidence="2 3">
    <name type="scientific">Moorena producens PAL-8-15-08-1</name>
    <dbReference type="NCBI Taxonomy" id="1458985"/>
    <lineage>
        <taxon>Bacteria</taxon>
        <taxon>Bacillati</taxon>
        <taxon>Cyanobacteriota</taxon>
        <taxon>Cyanophyceae</taxon>
        <taxon>Coleofasciculales</taxon>
        <taxon>Coleofasciculaceae</taxon>
        <taxon>Moorena</taxon>
    </lineage>
</organism>
<keyword evidence="1" id="KW-0812">Transmembrane</keyword>
<evidence type="ECO:0000313" key="3">
    <source>
        <dbReference type="Proteomes" id="UP000177870"/>
    </source>
</evidence>
<dbReference type="InterPro" id="IPR054663">
    <property type="entry name" value="FraC"/>
</dbReference>
<accession>A0A1D8TTP8</accession>
<protein>
    <recommendedName>
        <fullName evidence="4">Filament integrity protein fraC</fullName>
    </recommendedName>
</protein>
<dbReference type="KEGG" id="mpro:BJP34_17620"/>
<feature type="transmembrane region" description="Helical" evidence="1">
    <location>
        <begin position="12"/>
        <end position="32"/>
    </location>
</feature>